<accession>A0A8J3EUS0</accession>
<dbReference type="Gene3D" id="1.20.150.30">
    <property type="entry name" value="Zincin-like metallopeptidase, N-terminal domain"/>
    <property type="match status" value="1"/>
</dbReference>
<dbReference type="Proteomes" id="UP000650511">
    <property type="component" value="Unassembled WGS sequence"/>
</dbReference>
<gene>
    <name evidence="1" type="ORF">GCM10011354_25650</name>
</gene>
<comment type="caution">
    <text evidence="1">The sequence shown here is derived from an EMBL/GenBank/DDBJ whole genome shotgun (WGS) entry which is preliminary data.</text>
</comment>
<dbReference type="PANTHER" id="PTHR39420:SF1">
    <property type="entry name" value="HYDROLASE"/>
    <property type="match status" value="1"/>
</dbReference>
<dbReference type="EMBL" id="BMHA01000009">
    <property type="protein sequence ID" value="GGI07750.1"/>
    <property type="molecule type" value="Genomic_DNA"/>
</dbReference>
<dbReference type="PANTHER" id="PTHR39420">
    <property type="match status" value="1"/>
</dbReference>
<organism evidence="1 2">
    <name type="scientific">Egicoccus halophilus</name>
    <dbReference type="NCBI Taxonomy" id="1670830"/>
    <lineage>
        <taxon>Bacteria</taxon>
        <taxon>Bacillati</taxon>
        <taxon>Actinomycetota</taxon>
        <taxon>Nitriliruptoria</taxon>
        <taxon>Egicoccales</taxon>
        <taxon>Egicoccaceae</taxon>
        <taxon>Egicoccus</taxon>
    </lineage>
</organism>
<evidence type="ECO:0000313" key="1">
    <source>
        <dbReference type="EMBL" id="GGI07750.1"/>
    </source>
</evidence>
<dbReference type="InterPro" id="IPR022454">
    <property type="entry name" value="CHP03883_F420-assoc"/>
</dbReference>
<name>A0A8J3EUS0_9ACTN</name>
<protein>
    <recommendedName>
        <fullName evidence="3">Coenzyme F420 biosynthesis-associated protein</fullName>
    </recommendedName>
</protein>
<dbReference type="NCBIfam" id="TIGR03624">
    <property type="entry name" value="putative hydrolase"/>
    <property type="match status" value="1"/>
</dbReference>
<dbReference type="SUPFAM" id="SSF55486">
    <property type="entry name" value="Metalloproteases ('zincins'), catalytic domain"/>
    <property type="match status" value="1"/>
</dbReference>
<sequence length="339" mass="36411">MPVIDESAALWAASLTIPRRRDDPDAAARLRSEVAADVPDLDAAARRWSGLGLGLPPTSASVVGRLGWIRINLSSLRGAFSPLAERMGGNRAVASRVVGVQLGALFGLLSAKVLGQFVLPFGGPGGGQLLVVGPNVLELAERHGELATDIRRAVVLHEITHRLQFDGTPWLGDHLRGLIDRYLAEARVDGDAVRELAPRLPQLVADVKRTGTIQPLMDAVLTEEQARLVSQAQGLMSLLEGHGNTAMFDAAAQDLIADPEAVRAAMAERHNDLTSKVLTAVAGLEMKRRQYREGEEFVRGVLDLGGMEALNLAFERPEHLPMGREVADPAAWLARVRAG</sequence>
<dbReference type="RefSeq" id="WP_165404177.1">
    <property type="nucleotide sequence ID" value="NZ_BMHA01000009.1"/>
</dbReference>
<evidence type="ECO:0008006" key="3">
    <source>
        <dbReference type="Google" id="ProtNLM"/>
    </source>
</evidence>
<dbReference type="Pfam" id="PF10103">
    <property type="entry name" value="Zincin_2"/>
    <property type="match status" value="1"/>
</dbReference>
<evidence type="ECO:0000313" key="2">
    <source>
        <dbReference type="Proteomes" id="UP000650511"/>
    </source>
</evidence>
<dbReference type="InterPro" id="IPR018766">
    <property type="entry name" value="Zinicin_2"/>
</dbReference>
<dbReference type="AlphaFoldDB" id="A0A8J3EUS0"/>
<reference evidence="1" key="2">
    <citation type="submission" date="2020-09" db="EMBL/GenBank/DDBJ databases">
        <authorList>
            <person name="Sun Q."/>
            <person name="Zhou Y."/>
        </authorList>
    </citation>
    <scope>NUCLEOTIDE SEQUENCE</scope>
    <source>
        <strain evidence="1">CGMCC 1.14988</strain>
    </source>
</reference>
<dbReference type="InterPro" id="IPR042271">
    <property type="entry name" value="Zinicin_2_N"/>
</dbReference>
<keyword evidence="2" id="KW-1185">Reference proteome</keyword>
<reference evidence="1" key="1">
    <citation type="journal article" date="2014" name="Int. J. Syst. Evol. Microbiol.">
        <title>Complete genome sequence of Corynebacterium casei LMG S-19264T (=DSM 44701T), isolated from a smear-ripened cheese.</title>
        <authorList>
            <consortium name="US DOE Joint Genome Institute (JGI-PGF)"/>
            <person name="Walter F."/>
            <person name="Albersmeier A."/>
            <person name="Kalinowski J."/>
            <person name="Ruckert C."/>
        </authorList>
    </citation>
    <scope>NUCLEOTIDE SEQUENCE</scope>
    <source>
        <strain evidence="1">CGMCC 1.14988</strain>
    </source>
</reference>
<dbReference type="NCBIfam" id="TIGR03883">
    <property type="entry name" value="DUF2342_F420"/>
    <property type="match status" value="1"/>
</dbReference>
<proteinExistence type="predicted"/>